<dbReference type="InterPro" id="IPR036890">
    <property type="entry name" value="HATPase_C_sf"/>
</dbReference>
<dbReference type="PROSITE" id="PS50109">
    <property type="entry name" value="HIS_KIN"/>
    <property type="match status" value="1"/>
</dbReference>
<dbReference type="Gene3D" id="3.30.565.10">
    <property type="entry name" value="Histidine kinase-like ATPase, C-terminal domain"/>
    <property type="match status" value="1"/>
</dbReference>
<accession>A0A5M8QZD2</accession>
<feature type="modified residue" description="4-aspartylphosphate" evidence="6">
    <location>
        <position position="715"/>
    </location>
</feature>
<protein>
    <recommendedName>
        <fullName evidence="2">histidine kinase</fullName>
        <ecNumber evidence="2">2.7.13.3</ecNumber>
    </recommendedName>
</protein>
<keyword evidence="4" id="KW-0808">Transferase</keyword>
<evidence type="ECO:0000256" key="1">
    <source>
        <dbReference type="ARBA" id="ARBA00000085"/>
    </source>
</evidence>
<dbReference type="InterPro" id="IPR011006">
    <property type="entry name" value="CheY-like_superfamily"/>
</dbReference>
<dbReference type="CDD" id="cd00130">
    <property type="entry name" value="PAS"/>
    <property type="match status" value="1"/>
</dbReference>
<dbReference type="EC" id="2.7.13.3" evidence="2"/>
<evidence type="ECO:0000259" key="8">
    <source>
        <dbReference type="PROSITE" id="PS50110"/>
    </source>
</evidence>
<dbReference type="Gene3D" id="3.30.450.40">
    <property type="match status" value="1"/>
</dbReference>
<evidence type="ECO:0000313" key="9">
    <source>
        <dbReference type="EMBL" id="KAA6440410.1"/>
    </source>
</evidence>
<dbReference type="SUPFAM" id="SSF55874">
    <property type="entry name" value="ATPase domain of HSP90 chaperone/DNA topoisomerase II/histidine kinase"/>
    <property type="match status" value="1"/>
</dbReference>
<dbReference type="InterPro" id="IPR035965">
    <property type="entry name" value="PAS-like_dom_sf"/>
</dbReference>
<feature type="domain" description="Histidine kinase" evidence="7">
    <location>
        <begin position="425"/>
        <end position="645"/>
    </location>
</feature>
<dbReference type="Pfam" id="PF00512">
    <property type="entry name" value="HisKA"/>
    <property type="match status" value="1"/>
</dbReference>
<dbReference type="Gene3D" id="3.40.50.2300">
    <property type="match status" value="1"/>
</dbReference>
<dbReference type="InterPro" id="IPR003018">
    <property type="entry name" value="GAF"/>
</dbReference>
<dbReference type="InterPro" id="IPR005467">
    <property type="entry name" value="His_kinase_dom"/>
</dbReference>
<dbReference type="InterPro" id="IPR029016">
    <property type="entry name" value="GAF-like_dom_sf"/>
</dbReference>
<dbReference type="PANTHER" id="PTHR43547:SF2">
    <property type="entry name" value="HYBRID SIGNAL TRANSDUCTION HISTIDINE KINASE C"/>
    <property type="match status" value="1"/>
</dbReference>
<dbReference type="SUPFAM" id="SSF55781">
    <property type="entry name" value="GAF domain-like"/>
    <property type="match status" value="1"/>
</dbReference>
<dbReference type="InterPro" id="IPR003594">
    <property type="entry name" value="HATPase_dom"/>
</dbReference>
<dbReference type="Gene3D" id="3.30.450.20">
    <property type="entry name" value="PAS domain"/>
    <property type="match status" value="2"/>
</dbReference>
<dbReference type="EMBL" id="VBSN01000027">
    <property type="protein sequence ID" value="KAA6440410.1"/>
    <property type="molecule type" value="Genomic_DNA"/>
</dbReference>
<evidence type="ECO:0000256" key="5">
    <source>
        <dbReference type="ARBA" id="ARBA00022777"/>
    </source>
</evidence>
<dbReference type="InterPro" id="IPR000014">
    <property type="entry name" value="PAS"/>
</dbReference>
<evidence type="ECO:0000256" key="4">
    <source>
        <dbReference type="ARBA" id="ARBA00022679"/>
    </source>
</evidence>
<evidence type="ECO:0000259" key="7">
    <source>
        <dbReference type="PROSITE" id="PS50109"/>
    </source>
</evidence>
<dbReference type="InterPro" id="IPR001789">
    <property type="entry name" value="Sig_transdc_resp-reg_receiver"/>
</dbReference>
<dbReference type="Pfam" id="PF08448">
    <property type="entry name" value="PAS_4"/>
    <property type="match status" value="1"/>
</dbReference>
<sequence length="788" mass="87642">MSPADMQSTSPFASVYDTAFAKMDQGFCILEKVGNPADHPVDFRYQMVNPAFEKHTGLSNVTGKTILEVVPEADQSIMDTYNQVAATGQSVQFKAYVTALNLWIEASAFRISEQPVLIAVLFTNITERKRNEEAQEISELKYRTLFETMDQGFGIGEILPADKEAGTPIDWRWLEVNPQFERLTGLPRDLVLTQTTRQLIPGLEDTWYDGYAHVYETGETVSFESFSPVLSRWFDVYVFALGTPDTRRVAVLFSNTTESKRQEKRQTLLLTLSDALRPLTDPGVIMTTISELAGRFFEASCSGFAEVQPAHNQLTIECEWSNGNMPGRQGSHPLSNISDETIRQYQSGQTVVLKDALSSVWVPLMKDGNWVALFFVEDERDRPWPEADVKLLEEIAERSWAAVTRARAEEALRAADRQKDDFMAMLGHELRNPLAVLSNTLMFLQLSKGQHPDMPYELGIDRMSSQVKHLGRMVDDLLEVSRIRYGKIRLERKPIDLGQLVGQTVETAKMLFEDRGRTIEFIQPASAISVNGDATRIAQLIMNLLGNASKYTAEGGHAWVTLDVEQNNAVIRVKDDGKGIPQNELKSIFEVFVQGETSIDRPYGGLGLGLAVVKKIAEGHDGSVVAYSAGVNKGSEFVVRIPVIAEQQTKAETGAYGPAASTNAIRVLLIDDNQELVDLMGMLMQVSGYQVHICYNGKDGIAAAGKLRPDVVILDIAMPYMDGYAVCEQIRKQPWGEKLPVIALSGFGREADKQRSRAAGFDEHILKPVDYNILGEKISQLIAEKKDL</sequence>
<dbReference type="SUPFAM" id="SSF47384">
    <property type="entry name" value="Homodimeric domain of signal transducing histidine kinase"/>
    <property type="match status" value="1"/>
</dbReference>
<proteinExistence type="predicted"/>
<evidence type="ECO:0000313" key="10">
    <source>
        <dbReference type="Proteomes" id="UP000323994"/>
    </source>
</evidence>
<dbReference type="InterPro" id="IPR003661">
    <property type="entry name" value="HisK_dim/P_dom"/>
</dbReference>
<dbReference type="InterPro" id="IPR036097">
    <property type="entry name" value="HisK_dim/P_sf"/>
</dbReference>
<dbReference type="PROSITE" id="PS50110">
    <property type="entry name" value="RESPONSE_REGULATORY"/>
    <property type="match status" value="1"/>
</dbReference>
<feature type="domain" description="Response regulatory" evidence="8">
    <location>
        <begin position="666"/>
        <end position="782"/>
    </location>
</feature>
<dbReference type="FunFam" id="3.30.565.10:FF:000006">
    <property type="entry name" value="Sensor histidine kinase WalK"/>
    <property type="match status" value="1"/>
</dbReference>
<keyword evidence="10" id="KW-1185">Reference proteome</keyword>
<gene>
    <name evidence="9" type="ORF">FEM33_07375</name>
</gene>
<dbReference type="NCBIfam" id="TIGR00229">
    <property type="entry name" value="sensory_box"/>
    <property type="match status" value="1"/>
</dbReference>
<dbReference type="Pfam" id="PF00072">
    <property type="entry name" value="Response_reg"/>
    <property type="match status" value="1"/>
</dbReference>
<dbReference type="InterPro" id="IPR013656">
    <property type="entry name" value="PAS_4"/>
</dbReference>
<dbReference type="SMART" id="SM00065">
    <property type="entry name" value="GAF"/>
    <property type="match status" value="1"/>
</dbReference>
<evidence type="ECO:0000256" key="6">
    <source>
        <dbReference type="PROSITE-ProRule" id="PRU00169"/>
    </source>
</evidence>
<dbReference type="InterPro" id="IPR004358">
    <property type="entry name" value="Sig_transdc_His_kin-like_C"/>
</dbReference>
<organism evidence="9 10">
    <name type="scientific">Dyadobacter flavalbus</name>
    <dbReference type="NCBI Taxonomy" id="2579942"/>
    <lineage>
        <taxon>Bacteria</taxon>
        <taxon>Pseudomonadati</taxon>
        <taxon>Bacteroidota</taxon>
        <taxon>Cytophagia</taxon>
        <taxon>Cytophagales</taxon>
        <taxon>Spirosomataceae</taxon>
        <taxon>Dyadobacter</taxon>
    </lineage>
</organism>
<dbReference type="PANTHER" id="PTHR43547">
    <property type="entry name" value="TWO-COMPONENT HISTIDINE KINASE"/>
    <property type="match status" value="1"/>
</dbReference>
<dbReference type="Pfam" id="PF02518">
    <property type="entry name" value="HATPase_c"/>
    <property type="match status" value="1"/>
</dbReference>
<comment type="catalytic activity">
    <reaction evidence="1">
        <text>ATP + protein L-histidine = ADP + protein N-phospho-L-histidine.</text>
        <dbReference type="EC" id="2.7.13.3"/>
    </reaction>
</comment>
<dbReference type="Gene3D" id="1.10.287.130">
    <property type="match status" value="1"/>
</dbReference>
<comment type="caution">
    <text evidence="9">The sequence shown here is derived from an EMBL/GenBank/DDBJ whole genome shotgun (WGS) entry which is preliminary data.</text>
</comment>
<dbReference type="Proteomes" id="UP000323994">
    <property type="component" value="Unassembled WGS sequence"/>
</dbReference>
<name>A0A5M8QZD2_9BACT</name>
<dbReference type="PRINTS" id="PR00344">
    <property type="entry name" value="BCTRLSENSOR"/>
</dbReference>
<dbReference type="SUPFAM" id="SSF52172">
    <property type="entry name" value="CheY-like"/>
    <property type="match status" value="1"/>
</dbReference>
<dbReference type="GO" id="GO:0000155">
    <property type="term" value="F:phosphorelay sensor kinase activity"/>
    <property type="evidence" value="ECO:0007669"/>
    <property type="project" value="InterPro"/>
</dbReference>
<dbReference type="AlphaFoldDB" id="A0A5M8QZD2"/>
<dbReference type="CDD" id="cd17580">
    <property type="entry name" value="REC_2_DhkD-like"/>
    <property type="match status" value="1"/>
</dbReference>
<dbReference type="CDD" id="cd00082">
    <property type="entry name" value="HisKA"/>
    <property type="match status" value="1"/>
</dbReference>
<keyword evidence="3 6" id="KW-0597">Phosphoprotein</keyword>
<keyword evidence="5" id="KW-0418">Kinase</keyword>
<evidence type="ECO:0000256" key="2">
    <source>
        <dbReference type="ARBA" id="ARBA00012438"/>
    </source>
</evidence>
<dbReference type="SMART" id="SM00388">
    <property type="entry name" value="HisKA"/>
    <property type="match status" value="1"/>
</dbReference>
<reference evidence="9 10" key="1">
    <citation type="submission" date="2019-05" db="EMBL/GenBank/DDBJ databases">
        <authorList>
            <person name="Qu J.-H."/>
        </authorList>
    </citation>
    <scope>NUCLEOTIDE SEQUENCE [LARGE SCALE GENOMIC DNA]</scope>
    <source>
        <strain evidence="9 10">NS28</strain>
    </source>
</reference>
<dbReference type="OrthoDB" id="9808408at2"/>
<dbReference type="RefSeq" id="WP_139011423.1">
    <property type="nucleotide sequence ID" value="NZ_VBSN01000027.1"/>
</dbReference>
<dbReference type="SMART" id="SM00387">
    <property type="entry name" value="HATPase_c"/>
    <property type="match status" value="1"/>
</dbReference>
<dbReference type="SUPFAM" id="SSF55785">
    <property type="entry name" value="PYP-like sensor domain (PAS domain)"/>
    <property type="match status" value="2"/>
</dbReference>
<evidence type="ECO:0000256" key="3">
    <source>
        <dbReference type="ARBA" id="ARBA00022553"/>
    </source>
</evidence>
<dbReference type="SMART" id="SM00448">
    <property type="entry name" value="REC"/>
    <property type="match status" value="1"/>
</dbReference>